<organism evidence="1 2">
    <name type="scientific">Fusarium mundagurra</name>
    <dbReference type="NCBI Taxonomy" id="1567541"/>
    <lineage>
        <taxon>Eukaryota</taxon>
        <taxon>Fungi</taxon>
        <taxon>Dikarya</taxon>
        <taxon>Ascomycota</taxon>
        <taxon>Pezizomycotina</taxon>
        <taxon>Sordariomycetes</taxon>
        <taxon>Hypocreomycetidae</taxon>
        <taxon>Hypocreales</taxon>
        <taxon>Nectriaceae</taxon>
        <taxon>Fusarium</taxon>
        <taxon>Fusarium fujikuroi species complex</taxon>
    </lineage>
</organism>
<evidence type="ECO:0000313" key="1">
    <source>
        <dbReference type="EMBL" id="KAF5712821.1"/>
    </source>
</evidence>
<name>A0A8H5YK49_9HYPO</name>
<gene>
    <name evidence="1" type="ORF">FMUND_8255</name>
</gene>
<dbReference type="AlphaFoldDB" id="A0A8H5YK49"/>
<comment type="caution">
    <text evidence="1">The sequence shown here is derived from an EMBL/GenBank/DDBJ whole genome shotgun (WGS) entry which is preliminary data.</text>
</comment>
<dbReference type="OrthoDB" id="10430149at2759"/>
<dbReference type="EMBL" id="JAAOAN010000274">
    <property type="protein sequence ID" value="KAF5712821.1"/>
    <property type="molecule type" value="Genomic_DNA"/>
</dbReference>
<proteinExistence type="predicted"/>
<accession>A0A8H5YK49</accession>
<reference evidence="1 2" key="1">
    <citation type="submission" date="2020-05" db="EMBL/GenBank/DDBJ databases">
        <title>Identification and distribution of gene clusters putatively required for synthesis of sphingolipid metabolism inhibitors in phylogenetically diverse species of the filamentous fungus Fusarium.</title>
        <authorList>
            <person name="Kim H.-S."/>
            <person name="Busman M."/>
            <person name="Brown D.W."/>
            <person name="Divon H."/>
            <person name="Uhlig S."/>
            <person name="Proctor R.H."/>
        </authorList>
    </citation>
    <scope>NUCLEOTIDE SEQUENCE [LARGE SCALE GENOMIC DNA]</scope>
    <source>
        <strain evidence="1 2">NRRL 66235</strain>
    </source>
</reference>
<protein>
    <submittedName>
        <fullName evidence="1">Uncharacterized protein</fullName>
    </submittedName>
</protein>
<keyword evidence="2" id="KW-1185">Reference proteome</keyword>
<evidence type="ECO:0000313" key="2">
    <source>
        <dbReference type="Proteomes" id="UP000544331"/>
    </source>
</evidence>
<sequence length="86" mass="9671">MTTPTQSRTNELFPAHYTETVAATEGLEQPWKARLIAEYEKAGQGCVDKPWVNWVPSKEAPLHKPWMAWRGINMGDGTLTTTQLVT</sequence>
<dbReference type="Proteomes" id="UP000544331">
    <property type="component" value="Unassembled WGS sequence"/>
</dbReference>